<evidence type="ECO:0000256" key="2">
    <source>
        <dbReference type="ARBA" id="ARBA00022679"/>
    </source>
</evidence>
<dbReference type="AlphaFoldDB" id="A0A0G0UEY2"/>
<dbReference type="InterPro" id="IPR038063">
    <property type="entry name" value="Transpep_catalytic_dom"/>
</dbReference>
<dbReference type="CDD" id="cd16913">
    <property type="entry name" value="YkuD_like"/>
    <property type="match status" value="1"/>
</dbReference>
<evidence type="ECO:0000259" key="8">
    <source>
        <dbReference type="PROSITE" id="PS52029"/>
    </source>
</evidence>
<feature type="chain" id="PRO_5002534737" description="L,D-TPase catalytic domain-containing protein" evidence="7">
    <location>
        <begin position="29"/>
        <end position="451"/>
    </location>
</feature>
<keyword evidence="3 6" id="KW-0133">Cell shape</keyword>
<dbReference type="PROSITE" id="PS52029">
    <property type="entry name" value="LD_TPASE"/>
    <property type="match status" value="1"/>
</dbReference>
<dbReference type="GO" id="GO:0018104">
    <property type="term" value="P:peptidoglycan-protein cross-linking"/>
    <property type="evidence" value="ECO:0007669"/>
    <property type="project" value="TreeGrafter"/>
</dbReference>
<dbReference type="InterPro" id="IPR028994">
    <property type="entry name" value="Integrin_alpha_N"/>
</dbReference>
<feature type="signal peptide" evidence="7">
    <location>
        <begin position="1"/>
        <end position="28"/>
    </location>
</feature>
<dbReference type="PANTHER" id="PTHR30582:SF2">
    <property type="entry name" value="L,D-TRANSPEPTIDASE YCIB-RELATED"/>
    <property type="match status" value="1"/>
</dbReference>
<organism evidence="9 10">
    <name type="scientific">Candidatus Uhrbacteria bacterium GW2011_GWC2_41_11</name>
    <dbReference type="NCBI Taxonomy" id="1618985"/>
    <lineage>
        <taxon>Bacteria</taxon>
        <taxon>Candidatus Uhriibacteriota</taxon>
    </lineage>
</organism>
<dbReference type="GO" id="GO:0005576">
    <property type="term" value="C:extracellular region"/>
    <property type="evidence" value="ECO:0007669"/>
    <property type="project" value="TreeGrafter"/>
</dbReference>
<keyword evidence="5 6" id="KW-0961">Cell wall biogenesis/degradation</keyword>
<dbReference type="SUPFAM" id="SSF69318">
    <property type="entry name" value="Integrin alpha N-terminal domain"/>
    <property type="match status" value="1"/>
</dbReference>
<dbReference type="Gene3D" id="2.130.10.130">
    <property type="entry name" value="Integrin alpha, N-terminal"/>
    <property type="match status" value="1"/>
</dbReference>
<accession>A0A0G0UEY2</accession>
<comment type="caution">
    <text evidence="9">The sequence shown here is derived from an EMBL/GenBank/DDBJ whole genome shotgun (WGS) entry which is preliminary data.</text>
</comment>
<keyword evidence="2" id="KW-0808">Transferase</keyword>
<evidence type="ECO:0000256" key="6">
    <source>
        <dbReference type="PROSITE-ProRule" id="PRU01373"/>
    </source>
</evidence>
<dbReference type="SUPFAM" id="SSF141523">
    <property type="entry name" value="L,D-transpeptidase catalytic domain-like"/>
    <property type="match status" value="1"/>
</dbReference>
<gene>
    <name evidence="9" type="ORF">UU35_C0023G0006</name>
</gene>
<comment type="pathway">
    <text evidence="1 6">Cell wall biogenesis; peptidoglycan biosynthesis.</text>
</comment>
<evidence type="ECO:0000256" key="5">
    <source>
        <dbReference type="ARBA" id="ARBA00023316"/>
    </source>
</evidence>
<dbReference type="GO" id="GO:0071972">
    <property type="term" value="F:peptidoglycan L,D-transpeptidase activity"/>
    <property type="evidence" value="ECO:0007669"/>
    <property type="project" value="TreeGrafter"/>
</dbReference>
<feature type="domain" description="L,D-TPase catalytic" evidence="8">
    <location>
        <begin position="330"/>
        <end position="450"/>
    </location>
</feature>
<evidence type="ECO:0000256" key="1">
    <source>
        <dbReference type="ARBA" id="ARBA00004752"/>
    </source>
</evidence>
<protein>
    <recommendedName>
        <fullName evidence="8">L,D-TPase catalytic domain-containing protein</fullName>
    </recommendedName>
</protein>
<dbReference type="GO" id="GO:0071555">
    <property type="term" value="P:cell wall organization"/>
    <property type="evidence" value="ECO:0007669"/>
    <property type="project" value="UniProtKB-UniRule"/>
</dbReference>
<evidence type="ECO:0000256" key="4">
    <source>
        <dbReference type="ARBA" id="ARBA00022984"/>
    </source>
</evidence>
<feature type="active site" description="Proton donor/acceptor" evidence="6">
    <location>
        <position position="410"/>
    </location>
</feature>
<evidence type="ECO:0000256" key="3">
    <source>
        <dbReference type="ARBA" id="ARBA00022960"/>
    </source>
</evidence>
<evidence type="ECO:0000256" key="7">
    <source>
        <dbReference type="SAM" id="SignalP"/>
    </source>
</evidence>
<dbReference type="GO" id="GO:0016740">
    <property type="term" value="F:transferase activity"/>
    <property type="evidence" value="ECO:0007669"/>
    <property type="project" value="UniProtKB-KW"/>
</dbReference>
<dbReference type="UniPathway" id="UPA00219"/>
<dbReference type="InterPro" id="IPR050979">
    <property type="entry name" value="LD-transpeptidase"/>
</dbReference>
<keyword evidence="4 6" id="KW-0573">Peptidoglycan synthesis</keyword>
<dbReference type="Proteomes" id="UP000034616">
    <property type="component" value="Unassembled WGS sequence"/>
</dbReference>
<proteinExistence type="predicted"/>
<dbReference type="GO" id="GO:0008360">
    <property type="term" value="P:regulation of cell shape"/>
    <property type="evidence" value="ECO:0007669"/>
    <property type="project" value="UniProtKB-UniRule"/>
</dbReference>
<keyword evidence="7" id="KW-0732">Signal</keyword>
<dbReference type="Pfam" id="PF03734">
    <property type="entry name" value="YkuD"/>
    <property type="match status" value="1"/>
</dbReference>
<evidence type="ECO:0000313" key="9">
    <source>
        <dbReference type="EMBL" id="KKR85971.1"/>
    </source>
</evidence>
<sequence length="451" mass="48814">MLNRPYLFSFILLSVLSMGVIQPSPAFAYHKYTIPIEIRSSDGTFQSSFSISLDNDAGGVTLAVADLGTDGIPEILVGNGLGNEPRVRVFREDGSEIGSFLAYAPDMGSGITIAACDLNTDGQNEIVTGTQYGGGPHVRVFDHLGNPLGPGFFAYAETFRGGVNVACGDLDGDGVGEIITGAGVTGGPHVRVWTQEKNIWNVREEFFAFDPSDRRGVLVHTTHDGNLLIASQRGATIQTKTFVIHSTPQLISSSSLTTTEKGTTSIAEANDSFFFSSADSETIFSSNGSSFSATSLTGSSELSAGDLDGNGTDEFVLAPARPLFGPEGTQYILIDLSEQRLYAYENTILAHTFLISTARTPWETPLGKHEILAKIPVVDYTWSYGPGDPNNYSLGPTPWNLRIYPHVYIHYAWWHNNFGHPMSHGCVNVNLANIKWIYDWANVGTPVEVRT</sequence>
<dbReference type="PANTHER" id="PTHR30582">
    <property type="entry name" value="L,D-TRANSPEPTIDASE"/>
    <property type="match status" value="1"/>
</dbReference>
<feature type="active site" description="Nucleophile" evidence="6">
    <location>
        <position position="426"/>
    </location>
</feature>
<evidence type="ECO:0000313" key="10">
    <source>
        <dbReference type="Proteomes" id="UP000034616"/>
    </source>
</evidence>
<name>A0A0G0UEY2_9BACT</name>
<reference evidence="9 10" key="1">
    <citation type="journal article" date="2015" name="Nature">
        <title>rRNA introns, odd ribosomes, and small enigmatic genomes across a large radiation of phyla.</title>
        <authorList>
            <person name="Brown C.T."/>
            <person name="Hug L.A."/>
            <person name="Thomas B.C."/>
            <person name="Sharon I."/>
            <person name="Castelle C.J."/>
            <person name="Singh A."/>
            <person name="Wilkins M.J."/>
            <person name="Williams K.H."/>
            <person name="Banfield J.F."/>
        </authorList>
    </citation>
    <scope>NUCLEOTIDE SEQUENCE [LARGE SCALE GENOMIC DNA]</scope>
</reference>
<dbReference type="InterPro" id="IPR005490">
    <property type="entry name" value="LD_TPept_cat_dom"/>
</dbReference>
<dbReference type="EMBL" id="LCAH01000023">
    <property type="protein sequence ID" value="KKR85971.1"/>
    <property type="molecule type" value="Genomic_DNA"/>
</dbReference>
<dbReference type="Gene3D" id="2.40.440.10">
    <property type="entry name" value="L,D-transpeptidase catalytic domain-like"/>
    <property type="match status" value="1"/>
</dbReference>